<proteinExistence type="predicted"/>
<dbReference type="OMA" id="RRCCQDD"/>
<comment type="caution">
    <text evidence="1">The sequence shown here is derived from an EMBL/GenBank/DDBJ whole genome shotgun (WGS) entry which is preliminary data.</text>
</comment>
<dbReference type="EMBL" id="CAJJDM010000093">
    <property type="protein sequence ID" value="CAD8092155.1"/>
    <property type="molecule type" value="Genomic_DNA"/>
</dbReference>
<keyword evidence="2" id="KW-1185">Reference proteome</keyword>
<gene>
    <name evidence="1" type="ORF">PPRIM_AZ9-3.1.T0900019</name>
</gene>
<dbReference type="Proteomes" id="UP000688137">
    <property type="component" value="Unassembled WGS sequence"/>
</dbReference>
<dbReference type="AlphaFoldDB" id="A0A8S1NS86"/>
<evidence type="ECO:0000313" key="2">
    <source>
        <dbReference type="Proteomes" id="UP000688137"/>
    </source>
</evidence>
<protein>
    <submittedName>
        <fullName evidence="1">Uncharacterized protein</fullName>
    </submittedName>
</protein>
<evidence type="ECO:0000313" key="1">
    <source>
        <dbReference type="EMBL" id="CAD8092155.1"/>
    </source>
</evidence>
<organism evidence="1 2">
    <name type="scientific">Paramecium primaurelia</name>
    <dbReference type="NCBI Taxonomy" id="5886"/>
    <lineage>
        <taxon>Eukaryota</taxon>
        <taxon>Sar</taxon>
        <taxon>Alveolata</taxon>
        <taxon>Ciliophora</taxon>
        <taxon>Intramacronucleata</taxon>
        <taxon>Oligohymenophorea</taxon>
        <taxon>Peniculida</taxon>
        <taxon>Parameciidae</taxon>
        <taxon>Paramecium</taxon>
    </lineage>
</organism>
<reference evidence="1" key="1">
    <citation type="submission" date="2021-01" db="EMBL/GenBank/DDBJ databases">
        <authorList>
            <consortium name="Genoscope - CEA"/>
            <person name="William W."/>
        </authorList>
    </citation>
    <scope>NUCLEOTIDE SEQUENCE</scope>
</reference>
<name>A0A8S1NS86_PARPR</name>
<sequence>MNEKQELIHQITDESIDINVAKDLLSEAVIENPKVLGVIFEQKLNMHALCILHNVLKEYSPLSSLIAEQFLNKNIYAQSSIVRIYYSYLQKTASVHELYQAIKNQKVEKLDNPQIVVITAHKVQNLSNVGLQLLTLYTPSFKNMQIQVYEDVYDYAQFVKDQFIHIIDSYPTFSTSATISLYQIYNDVLIQDAELNDFRRCSQDNTLREPIKLNIQESLLSDFLSLSSSLLLVSANTLRPLNIPTKLLPCGGQEQQVMRYYKKFYSIS</sequence>
<accession>A0A8S1NS86</accession>